<feature type="transmembrane region" description="Helical" evidence="2">
    <location>
        <begin position="45"/>
        <end position="66"/>
    </location>
</feature>
<keyword evidence="2" id="KW-0812">Transmembrane</keyword>
<evidence type="ECO:0000313" key="4">
    <source>
        <dbReference type="Proteomes" id="UP001221898"/>
    </source>
</evidence>
<dbReference type="Gene3D" id="3.30.60.270">
    <property type="match status" value="1"/>
</dbReference>
<organism evidence="3 4">
    <name type="scientific">Aldrovandia affinis</name>
    <dbReference type="NCBI Taxonomy" id="143900"/>
    <lineage>
        <taxon>Eukaryota</taxon>
        <taxon>Metazoa</taxon>
        <taxon>Chordata</taxon>
        <taxon>Craniata</taxon>
        <taxon>Vertebrata</taxon>
        <taxon>Euteleostomi</taxon>
        <taxon>Actinopterygii</taxon>
        <taxon>Neopterygii</taxon>
        <taxon>Teleostei</taxon>
        <taxon>Notacanthiformes</taxon>
        <taxon>Halosauridae</taxon>
        <taxon>Aldrovandia</taxon>
    </lineage>
</organism>
<keyword evidence="4" id="KW-1185">Reference proteome</keyword>
<name>A0AAD7W1D3_9TELE</name>
<feature type="region of interest" description="Disordered" evidence="1">
    <location>
        <begin position="99"/>
        <end position="124"/>
    </location>
</feature>
<comment type="caution">
    <text evidence="3">The sequence shown here is derived from an EMBL/GenBank/DDBJ whole genome shotgun (WGS) entry which is preliminary data.</text>
</comment>
<protein>
    <recommendedName>
        <fullName evidence="5">Sortilin</fullName>
    </recommendedName>
</protein>
<dbReference type="AlphaFoldDB" id="A0AAD7W1D3"/>
<dbReference type="EMBL" id="JAINUG010000385">
    <property type="protein sequence ID" value="KAJ8372826.1"/>
    <property type="molecule type" value="Genomic_DNA"/>
</dbReference>
<dbReference type="Proteomes" id="UP001221898">
    <property type="component" value="Unassembled WGS sequence"/>
</dbReference>
<proteinExistence type="predicted"/>
<evidence type="ECO:0000256" key="1">
    <source>
        <dbReference type="SAM" id="MobiDB-lite"/>
    </source>
</evidence>
<sequence>MTQGYRKIPGDKCEGGTTPERKVVDMSQKCVSNLLTPQVQAHSSALIVVAVVAVMLLSVVAGVLFIKKYVCGGRFLVHRYSVLQQHAEANGIEGVDATGDVLDTRAAQPPKRDYHDDSDEDLLE</sequence>
<keyword evidence="2" id="KW-1133">Transmembrane helix</keyword>
<keyword evidence="2" id="KW-0472">Membrane</keyword>
<accession>A0AAD7W1D3</accession>
<reference evidence="3" key="1">
    <citation type="journal article" date="2023" name="Science">
        <title>Genome structures resolve the early diversification of teleost fishes.</title>
        <authorList>
            <person name="Parey E."/>
            <person name="Louis A."/>
            <person name="Montfort J."/>
            <person name="Bouchez O."/>
            <person name="Roques C."/>
            <person name="Iampietro C."/>
            <person name="Lluch J."/>
            <person name="Castinel A."/>
            <person name="Donnadieu C."/>
            <person name="Desvignes T."/>
            <person name="Floi Bucao C."/>
            <person name="Jouanno E."/>
            <person name="Wen M."/>
            <person name="Mejri S."/>
            <person name="Dirks R."/>
            <person name="Jansen H."/>
            <person name="Henkel C."/>
            <person name="Chen W.J."/>
            <person name="Zahm M."/>
            <person name="Cabau C."/>
            <person name="Klopp C."/>
            <person name="Thompson A.W."/>
            <person name="Robinson-Rechavi M."/>
            <person name="Braasch I."/>
            <person name="Lecointre G."/>
            <person name="Bobe J."/>
            <person name="Postlethwait J.H."/>
            <person name="Berthelot C."/>
            <person name="Roest Crollius H."/>
            <person name="Guiguen Y."/>
        </authorList>
    </citation>
    <scope>NUCLEOTIDE SEQUENCE</scope>
    <source>
        <strain evidence="3">NC1722</strain>
    </source>
</reference>
<evidence type="ECO:0000313" key="3">
    <source>
        <dbReference type="EMBL" id="KAJ8372826.1"/>
    </source>
</evidence>
<evidence type="ECO:0008006" key="5">
    <source>
        <dbReference type="Google" id="ProtNLM"/>
    </source>
</evidence>
<gene>
    <name evidence="3" type="ORF">AAFF_G00276810</name>
</gene>
<evidence type="ECO:0000256" key="2">
    <source>
        <dbReference type="SAM" id="Phobius"/>
    </source>
</evidence>